<dbReference type="Pfam" id="PF12833">
    <property type="entry name" value="HTH_18"/>
    <property type="match status" value="1"/>
</dbReference>
<protein>
    <submittedName>
        <fullName evidence="5">Helix-turn-helix domain-containing protein</fullName>
    </submittedName>
</protein>
<reference evidence="5 6" key="1">
    <citation type="submission" date="2024-04" db="EMBL/GenBank/DDBJ databases">
        <title>Novel species of the genus Ideonella isolated from streams.</title>
        <authorList>
            <person name="Lu H."/>
        </authorList>
    </citation>
    <scope>NUCLEOTIDE SEQUENCE [LARGE SCALE GENOMIC DNA]</scope>
    <source>
        <strain evidence="5 6">DXS22W</strain>
    </source>
</reference>
<dbReference type="EMBL" id="JBBUTH010000010">
    <property type="protein sequence ID" value="MEK8052610.1"/>
    <property type="molecule type" value="Genomic_DNA"/>
</dbReference>
<accession>A0ABU9CN97</accession>
<feature type="domain" description="HTH araC/xylS-type" evidence="4">
    <location>
        <begin position="215"/>
        <end position="316"/>
    </location>
</feature>
<dbReference type="Pfam" id="PF14525">
    <property type="entry name" value="AraC_binding_2"/>
    <property type="match status" value="1"/>
</dbReference>
<keyword evidence="3" id="KW-0804">Transcription</keyword>
<dbReference type="PANTHER" id="PTHR46796:SF6">
    <property type="entry name" value="ARAC SUBFAMILY"/>
    <property type="match status" value="1"/>
</dbReference>
<dbReference type="PRINTS" id="PR00032">
    <property type="entry name" value="HTHARAC"/>
</dbReference>
<comment type="caution">
    <text evidence="5">The sequence shown here is derived from an EMBL/GenBank/DDBJ whole genome shotgun (WGS) entry which is preliminary data.</text>
</comment>
<evidence type="ECO:0000256" key="2">
    <source>
        <dbReference type="ARBA" id="ARBA00023125"/>
    </source>
</evidence>
<dbReference type="PROSITE" id="PS01124">
    <property type="entry name" value="HTH_ARAC_FAMILY_2"/>
    <property type="match status" value="1"/>
</dbReference>
<evidence type="ECO:0000313" key="6">
    <source>
        <dbReference type="Proteomes" id="UP001365405"/>
    </source>
</evidence>
<name>A0ABU9CN97_9BURK</name>
<keyword evidence="2" id="KW-0238">DNA-binding</keyword>
<organism evidence="5 6">
    <name type="scientific">Pseudaquabacterium inlustre</name>
    <dbReference type="NCBI Taxonomy" id="2984192"/>
    <lineage>
        <taxon>Bacteria</taxon>
        <taxon>Pseudomonadati</taxon>
        <taxon>Pseudomonadota</taxon>
        <taxon>Betaproteobacteria</taxon>
        <taxon>Burkholderiales</taxon>
        <taxon>Sphaerotilaceae</taxon>
        <taxon>Pseudaquabacterium</taxon>
    </lineage>
</organism>
<evidence type="ECO:0000256" key="1">
    <source>
        <dbReference type="ARBA" id="ARBA00023015"/>
    </source>
</evidence>
<dbReference type="Proteomes" id="UP001365405">
    <property type="component" value="Unassembled WGS sequence"/>
</dbReference>
<evidence type="ECO:0000256" key="3">
    <source>
        <dbReference type="ARBA" id="ARBA00023163"/>
    </source>
</evidence>
<sequence>MRQVLTTDAVGSRDRLSYWVDMICSTYVRLDCSPLPAAAGTFDGEIEHHRLPGLEVSVVRSGPQTVLRTRAAIARDPEDCFLVALQTRGHGMVEQDGRETLMAPGEFAIYDSRRPYTLRFSEDFEEMVLKVRGEALRATVRDVESLTATKVSGTTGPGRILHAMLHSLRGELGTLPAASTAAIGDSLLSLVAAGLGTLRGPQRVEANALRTYHLARIRRHIDEHLHEPDLTIESVAHQLGMSVSHLHRLFAGEPHSPAQHLWARRMERCCKDLSDPRLAKRPVSDIAFRWGFNDAAHFSRAFRERYGCPPREWRQRALGFKEPLQRRHSPRPSAR</sequence>
<gene>
    <name evidence="5" type="ORF">AACH10_20340</name>
</gene>
<dbReference type="RefSeq" id="WP_341412338.1">
    <property type="nucleotide sequence ID" value="NZ_JBBUTH010000010.1"/>
</dbReference>
<dbReference type="InterPro" id="IPR050204">
    <property type="entry name" value="AraC_XylS_family_regulators"/>
</dbReference>
<dbReference type="InterPro" id="IPR035418">
    <property type="entry name" value="AraC-bd_2"/>
</dbReference>
<evidence type="ECO:0000259" key="4">
    <source>
        <dbReference type="PROSITE" id="PS01124"/>
    </source>
</evidence>
<keyword evidence="6" id="KW-1185">Reference proteome</keyword>
<evidence type="ECO:0000313" key="5">
    <source>
        <dbReference type="EMBL" id="MEK8052610.1"/>
    </source>
</evidence>
<dbReference type="SUPFAM" id="SSF46689">
    <property type="entry name" value="Homeodomain-like"/>
    <property type="match status" value="2"/>
</dbReference>
<dbReference type="InterPro" id="IPR018060">
    <property type="entry name" value="HTH_AraC"/>
</dbReference>
<dbReference type="InterPro" id="IPR009057">
    <property type="entry name" value="Homeodomain-like_sf"/>
</dbReference>
<dbReference type="PANTHER" id="PTHR46796">
    <property type="entry name" value="HTH-TYPE TRANSCRIPTIONAL ACTIVATOR RHAS-RELATED"/>
    <property type="match status" value="1"/>
</dbReference>
<proteinExistence type="predicted"/>
<keyword evidence="1" id="KW-0805">Transcription regulation</keyword>
<dbReference type="Gene3D" id="1.10.10.60">
    <property type="entry name" value="Homeodomain-like"/>
    <property type="match status" value="1"/>
</dbReference>
<dbReference type="SMART" id="SM00342">
    <property type="entry name" value="HTH_ARAC"/>
    <property type="match status" value="1"/>
</dbReference>
<dbReference type="InterPro" id="IPR020449">
    <property type="entry name" value="Tscrpt_reg_AraC-type_HTH"/>
</dbReference>